<dbReference type="AlphaFoldDB" id="A0A841SM59"/>
<dbReference type="InterPro" id="IPR036291">
    <property type="entry name" value="NAD(P)-bd_dom_sf"/>
</dbReference>
<evidence type="ECO:0000313" key="3">
    <source>
        <dbReference type="Proteomes" id="UP000535838"/>
    </source>
</evidence>
<reference evidence="2 3" key="1">
    <citation type="submission" date="2020-08" db="EMBL/GenBank/DDBJ databases">
        <title>Cohnella phylogeny.</title>
        <authorList>
            <person name="Dunlap C."/>
        </authorList>
    </citation>
    <scope>NUCLEOTIDE SEQUENCE [LARGE SCALE GENOMIC DNA]</scope>
    <source>
        <strain evidence="2 3">DSM 25241</strain>
    </source>
</reference>
<dbReference type="PRINTS" id="PR01713">
    <property type="entry name" value="NUCEPIMERASE"/>
</dbReference>
<proteinExistence type="predicted"/>
<keyword evidence="3" id="KW-1185">Reference proteome</keyword>
<evidence type="ECO:0000313" key="2">
    <source>
        <dbReference type="EMBL" id="MBB6633014.1"/>
    </source>
</evidence>
<feature type="domain" description="NAD(P)-binding" evidence="1">
    <location>
        <begin position="5"/>
        <end position="333"/>
    </location>
</feature>
<protein>
    <submittedName>
        <fullName evidence="2">GDP-mannose 4,6-dehydratase</fullName>
    </submittedName>
</protein>
<evidence type="ECO:0000259" key="1">
    <source>
        <dbReference type="Pfam" id="PF16363"/>
    </source>
</evidence>
<dbReference type="EMBL" id="JACJVQ010000003">
    <property type="protein sequence ID" value="MBB6633014.1"/>
    <property type="molecule type" value="Genomic_DNA"/>
</dbReference>
<accession>A0A841SM59</accession>
<dbReference type="SUPFAM" id="SSF51735">
    <property type="entry name" value="NAD(P)-binding Rossmann-fold domains"/>
    <property type="match status" value="1"/>
</dbReference>
<organism evidence="2 3">
    <name type="scientific">Cohnella thailandensis</name>
    <dbReference type="NCBI Taxonomy" id="557557"/>
    <lineage>
        <taxon>Bacteria</taxon>
        <taxon>Bacillati</taxon>
        <taxon>Bacillota</taxon>
        <taxon>Bacilli</taxon>
        <taxon>Bacillales</taxon>
        <taxon>Paenibacillaceae</taxon>
        <taxon>Cohnella</taxon>
    </lineage>
</organism>
<dbReference type="PANTHER" id="PTHR43000">
    <property type="entry name" value="DTDP-D-GLUCOSE 4,6-DEHYDRATASE-RELATED"/>
    <property type="match status" value="1"/>
</dbReference>
<dbReference type="Proteomes" id="UP000535838">
    <property type="component" value="Unassembled WGS sequence"/>
</dbReference>
<dbReference type="RefSeq" id="WP_185118255.1">
    <property type="nucleotide sequence ID" value="NZ_JACJVQ010000003.1"/>
</dbReference>
<comment type="caution">
    <text evidence="2">The sequence shown here is derived from an EMBL/GenBank/DDBJ whole genome shotgun (WGS) entry which is preliminary data.</text>
</comment>
<dbReference type="Pfam" id="PF16363">
    <property type="entry name" value="GDP_Man_Dehyd"/>
    <property type="match status" value="1"/>
</dbReference>
<gene>
    <name evidence="2" type="ORF">H7B67_02670</name>
</gene>
<name>A0A841SM59_9BACL</name>
<dbReference type="Gene3D" id="3.90.25.10">
    <property type="entry name" value="UDP-galactose 4-epimerase, domain 1"/>
    <property type="match status" value="1"/>
</dbReference>
<sequence length="343" mass="38342">MSTYLVTGGAGFIGSHLGESLMASGHRVICLDSFSDSYDYRVKMRNVQQDSCRDSVAAITGKKEALAELSRCLESERYRLETVDIRDRAALERIFQSEPIDAVVHLAALPGVRASIEQPLLFDDVNVRGTLLLLETMKKYGVRKWVCASSSSVYGNNKRIPFSENDSVDSPISLYAATKKSCELMGYTYHHLYGIDGMMLRFFTVYGERQRPDLAIHKFAKLIDQGSEVPFYGDGSTKRDYTYIGDIVGGIRGALEYAENNESVYEVLNLGNSRMVSLGEMVECLEKELGKKAILRKLPAQPGDMTMTFADIGKARRLIGYEPRTSFEDGIRNFARWHGGRTS</sequence>
<dbReference type="Gene3D" id="3.40.50.720">
    <property type="entry name" value="NAD(P)-binding Rossmann-like Domain"/>
    <property type="match status" value="1"/>
</dbReference>
<dbReference type="InterPro" id="IPR016040">
    <property type="entry name" value="NAD(P)-bd_dom"/>
</dbReference>